<name>A0A543A3B9_9ACTN</name>
<evidence type="ECO:0000256" key="3">
    <source>
        <dbReference type="ARBA" id="ARBA00022839"/>
    </source>
</evidence>
<dbReference type="GO" id="GO:0006260">
    <property type="term" value="P:DNA replication"/>
    <property type="evidence" value="ECO:0007669"/>
    <property type="project" value="InterPro"/>
</dbReference>
<protein>
    <submittedName>
        <fullName evidence="5">DNA polymerase-3 subunit epsilon</fullName>
    </submittedName>
</protein>
<dbReference type="Pfam" id="PF00929">
    <property type="entry name" value="RNase_T"/>
    <property type="match status" value="1"/>
</dbReference>
<evidence type="ECO:0000313" key="6">
    <source>
        <dbReference type="Proteomes" id="UP000320209"/>
    </source>
</evidence>
<dbReference type="InterPro" id="IPR036397">
    <property type="entry name" value="RNaseH_sf"/>
</dbReference>
<dbReference type="GO" id="GO:0005829">
    <property type="term" value="C:cytosol"/>
    <property type="evidence" value="ECO:0007669"/>
    <property type="project" value="TreeGrafter"/>
</dbReference>
<accession>A0A543A3B9</accession>
<comment type="caution">
    <text evidence="5">The sequence shown here is derived from an EMBL/GenBank/DDBJ whole genome shotgun (WGS) entry which is preliminary data.</text>
</comment>
<dbReference type="InterPro" id="IPR006054">
    <property type="entry name" value="DnaQ"/>
</dbReference>
<dbReference type="AlphaFoldDB" id="A0A543A3B9"/>
<dbReference type="PANTHER" id="PTHR30231">
    <property type="entry name" value="DNA POLYMERASE III SUBUNIT EPSILON"/>
    <property type="match status" value="1"/>
</dbReference>
<gene>
    <name evidence="5" type="ORF">FB381_0952</name>
</gene>
<sequence>MLTDSVSIVTRTEVRRQSRARGYAVLDVETTGLDPYRDRVIQVAIRQISADGVTESVWETLVNPGAGVDPGPVEVHGLTSAHLAEAPSYQEVAATIAHHLRGRVFVAHNAAFDWAFVSVESDRAGVRLEVLDWLCTMRLAKVLALEVADKSLATIAAYYTVEQLKAHDAGDDTRVAAEILLRELADATKIGVALPLVACNTARHRVERTVRRWFSRLGPARR</sequence>
<dbReference type="CDD" id="cd06127">
    <property type="entry name" value="DEDDh"/>
    <property type="match status" value="1"/>
</dbReference>
<feature type="domain" description="Exonuclease" evidence="4">
    <location>
        <begin position="22"/>
        <end position="189"/>
    </location>
</feature>
<dbReference type="EMBL" id="VFOV01000001">
    <property type="protein sequence ID" value="TQL67080.1"/>
    <property type="molecule type" value="Genomic_DNA"/>
</dbReference>
<keyword evidence="3" id="KW-0269">Exonuclease</keyword>
<dbReference type="SUPFAM" id="SSF53098">
    <property type="entry name" value="Ribonuclease H-like"/>
    <property type="match status" value="1"/>
</dbReference>
<dbReference type="GO" id="GO:0003677">
    <property type="term" value="F:DNA binding"/>
    <property type="evidence" value="ECO:0007669"/>
    <property type="project" value="InterPro"/>
</dbReference>
<evidence type="ECO:0000256" key="2">
    <source>
        <dbReference type="ARBA" id="ARBA00022801"/>
    </source>
</evidence>
<dbReference type="Proteomes" id="UP000320209">
    <property type="component" value="Unassembled WGS sequence"/>
</dbReference>
<dbReference type="FunFam" id="3.30.420.10:FF:000045">
    <property type="entry name" value="3'-5' exonuclease DinG"/>
    <property type="match status" value="1"/>
</dbReference>
<dbReference type="SMART" id="SM00479">
    <property type="entry name" value="EXOIII"/>
    <property type="match status" value="1"/>
</dbReference>
<dbReference type="Gene3D" id="3.30.420.10">
    <property type="entry name" value="Ribonuclease H-like superfamily/Ribonuclease H"/>
    <property type="match status" value="1"/>
</dbReference>
<reference evidence="5 6" key="1">
    <citation type="submission" date="2019-06" db="EMBL/GenBank/DDBJ databases">
        <title>Sequencing the genomes of 1000 actinobacteria strains.</title>
        <authorList>
            <person name="Klenk H.-P."/>
        </authorList>
    </citation>
    <scope>NUCLEOTIDE SEQUENCE [LARGE SCALE GENOMIC DNA]</scope>
    <source>
        <strain evidence="5 6">DSM 25218</strain>
    </source>
</reference>
<keyword evidence="1" id="KW-0540">Nuclease</keyword>
<keyword evidence="2" id="KW-0378">Hydrolase</keyword>
<dbReference type="InterPro" id="IPR012337">
    <property type="entry name" value="RNaseH-like_sf"/>
</dbReference>
<evidence type="ECO:0000259" key="4">
    <source>
        <dbReference type="SMART" id="SM00479"/>
    </source>
</evidence>
<dbReference type="GO" id="GO:0003887">
    <property type="term" value="F:DNA-directed DNA polymerase activity"/>
    <property type="evidence" value="ECO:0007669"/>
    <property type="project" value="InterPro"/>
</dbReference>
<keyword evidence="6" id="KW-1185">Reference proteome</keyword>
<dbReference type="NCBIfam" id="TIGR00573">
    <property type="entry name" value="dnaq"/>
    <property type="match status" value="1"/>
</dbReference>
<organism evidence="5 6">
    <name type="scientific">Nocardioides albertanoniae</name>
    <dbReference type="NCBI Taxonomy" id="1175486"/>
    <lineage>
        <taxon>Bacteria</taxon>
        <taxon>Bacillati</taxon>
        <taxon>Actinomycetota</taxon>
        <taxon>Actinomycetes</taxon>
        <taxon>Propionibacteriales</taxon>
        <taxon>Nocardioidaceae</taxon>
        <taxon>Nocardioides</taxon>
    </lineage>
</organism>
<proteinExistence type="predicted"/>
<evidence type="ECO:0000313" key="5">
    <source>
        <dbReference type="EMBL" id="TQL67080.1"/>
    </source>
</evidence>
<dbReference type="GO" id="GO:0008408">
    <property type="term" value="F:3'-5' exonuclease activity"/>
    <property type="evidence" value="ECO:0007669"/>
    <property type="project" value="TreeGrafter"/>
</dbReference>
<evidence type="ECO:0000256" key="1">
    <source>
        <dbReference type="ARBA" id="ARBA00022722"/>
    </source>
</evidence>
<dbReference type="InterPro" id="IPR013520">
    <property type="entry name" value="Ribonucl_H"/>
</dbReference>
<dbReference type="PANTHER" id="PTHR30231:SF4">
    <property type="entry name" value="PROTEIN NEN2"/>
    <property type="match status" value="1"/>
</dbReference>